<dbReference type="PANTHER" id="PTHR43400:SF7">
    <property type="entry name" value="FAD-DEPENDENT OXIDOREDUCTASE 2 FAD BINDING DOMAIN-CONTAINING PROTEIN"/>
    <property type="match status" value="1"/>
</dbReference>
<dbReference type="AlphaFoldDB" id="A0A1Y6ITD1"/>
<evidence type="ECO:0000259" key="4">
    <source>
        <dbReference type="Pfam" id="PF01266"/>
    </source>
</evidence>
<evidence type="ECO:0000256" key="3">
    <source>
        <dbReference type="ARBA" id="ARBA00023002"/>
    </source>
</evidence>
<comment type="cofactor">
    <cofactor evidence="1">
        <name>FAD</name>
        <dbReference type="ChEBI" id="CHEBI:57692"/>
    </cofactor>
</comment>
<evidence type="ECO:0000256" key="1">
    <source>
        <dbReference type="ARBA" id="ARBA00001974"/>
    </source>
</evidence>
<dbReference type="OrthoDB" id="1401001at2"/>
<evidence type="ECO:0000256" key="2">
    <source>
        <dbReference type="ARBA" id="ARBA00022827"/>
    </source>
</evidence>
<keyword evidence="2" id="KW-0274">FAD</keyword>
<dbReference type="EMBL" id="FXXI01000003">
    <property type="protein sequence ID" value="SMS00888.1"/>
    <property type="molecule type" value="Genomic_DNA"/>
</dbReference>
<evidence type="ECO:0000313" key="8">
    <source>
        <dbReference type="Proteomes" id="UP001283366"/>
    </source>
</evidence>
<reference evidence="5 8" key="2">
    <citation type="submission" date="2023-11" db="EMBL/GenBank/DDBJ databases">
        <title>Plant-associative lifestyle of Vibrio porteresiae and its evolutionary dynamics.</title>
        <authorList>
            <person name="Rameshkumar N."/>
            <person name="Kirti K."/>
        </authorList>
    </citation>
    <scope>NUCLEOTIDE SEQUENCE [LARGE SCALE GENOMIC DNA]</scope>
    <source>
        <strain evidence="5 8">MSSRF38</strain>
    </source>
</reference>
<dbReference type="InterPro" id="IPR006076">
    <property type="entry name" value="FAD-dep_OxRdtase"/>
</dbReference>
<dbReference type="EMBL" id="JAWRCO010000002">
    <property type="protein sequence ID" value="MDW6004599.1"/>
    <property type="molecule type" value="Genomic_DNA"/>
</dbReference>
<name>A0A1Y6ITD1_9VIBR</name>
<gene>
    <name evidence="5" type="ORF">SBX37_17225</name>
    <name evidence="6" type="ORF">VIM7927_02161</name>
</gene>
<protein>
    <submittedName>
        <fullName evidence="6">3-(3-hydroxyphenyl)propionate hydroxylase</fullName>
    </submittedName>
    <submittedName>
        <fullName evidence="5">FAD-dependent oxidoreductase</fullName>
    </submittedName>
</protein>
<dbReference type="Gene3D" id="3.30.9.10">
    <property type="entry name" value="D-Amino Acid Oxidase, subunit A, domain 2"/>
    <property type="match status" value="1"/>
</dbReference>
<keyword evidence="8" id="KW-1185">Reference proteome</keyword>
<accession>A0A1Y6ITD1</accession>
<dbReference type="SUPFAM" id="SSF51905">
    <property type="entry name" value="FAD/NAD(P)-binding domain"/>
    <property type="match status" value="1"/>
</dbReference>
<evidence type="ECO:0000313" key="7">
    <source>
        <dbReference type="Proteomes" id="UP000196125"/>
    </source>
</evidence>
<reference evidence="6 7" key="1">
    <citation type="submission" date="2017-05" db="EMBL/GenBank/DDBJ databases">
        <authorList>
            <person name="Song R."/>
            <person name="Chenine A.L."/>
            <person name="Ruprecht R.M."/>
        </authorList>
    </citation>
    <scope>NUCLEOTIDE SEQUENCE [LARGE SCALE GENOMIC DNA]</scope>
    <source>
        <strain evidence="6 7">CECT 7927</strain>
    </source>
</reference>
<dbReference type="Gene3D" id="3.50.50.60">
    <property type="entry name" value="FAD/NAD(P)-binding domain"/>
    <property type="match status" value="1"/>
</dbReference>
<evidence type="ECO:0000313" key="5">
    <source>
        <dbReference type="EMBL" id="MDW6004599.1"/>
    </source>
</evidence>
<dbReference type="InterPro" id="IPR036188">
    <property type="entry name" value="FAD/NAD-bd_sf"/>
</dbReference>
<proteinExistence type="predicted"/>
<dbReference type="Pfam" id="PF01266">
    <property type="entry name" value="DAO"/>
    <property type="match status" value="1"/>
</dbReference>
<dbReference type="GO" id="GO:0016491">
    <property type="term" value="F:oxidoreductase activity"/>
    <property type="evidence" value="ECO:0007669"/>
    <property type="project" value="UniProtKB-KW"/>
</dbReference>
<organism evidence="6 7">
    <name type="scientific">Vibrio mangrovi</name>
    <dbReference type="NCBI Taxonomy" id="474394"/>
    <lineage>
        <taxon>Bacteria</taxon>
        <taxon>Pseudomonadati</taxon>
        <taxon>Pseudomonadota</taxon>
        <taxon>Gammaproteobacteria</taxon>
        <taxon>Vibrionales</taxon>
        <taxon>Vibrionaceae</taxon>
        <taxon>Vibrio</taxon>
    </lineage>
</organism>
<evidence type="ECO:0000313" key="6">
    <source>
        <dbReference type="EMBL" id="SMS00888.1"/>
    </source>
</evidence>
<dbReference type="RefSeq" id="WP_087480935.1">
    <property type="nucleotide sequence ID" value="NZ_AP024884.1"/>
</dbReference>
<dbReference type="InterPro" id="IPR050315">
    <property type="entry name" value="FAD-oxidoreductase_2"/>
</dbReference>
<dbReference type="Proteomes" id="UP001283366">
    <property type="component" value="Unassembled WGS sequence"/>
</dbReference>
<feature type="domain" description="FAD dependent oxidoreductase" evidence="4">
    <location>
        <begin position="12"/>
        <end position="349"/>
    </location>
</feature>
<keyword evidence="2" id="KW-0285">Flavoprotein</keyword>
<dbReference type="Proteomes" id="UP000196125">
    <property type="component" value="Unassembled WGS sequence"/>
</dbReference>
<sequence length="487" mass="54353">MQNNSSDCQKPRIAIIGGGVAGATAAVHLGELGLNVVLMERGPSLVNGPPICHLHAGGNLYREISQQQCLELLRQSIETIRLYQHTVNKRPTVIATPIDELGHPEVLLPRLQIIQQAYRQLVLEDARNEVLGAPDEYYRLYQRDDLERLRQHTQPEFPSDTDEWLIPFAKHVDFERIQYPVIAVQEYGWSVFRLAATAMLTLKQLPHCQLLTNSTLVDAKQHDGQWHLTYHDERAQSHTLVADYLVNACGYETGKLDDLTHNPCRRMVEFKAAYIARWSDENSLWPEVIFHGPRGTPQGMAQLTPYADGVFQLHGMTKDITLFQNGLTGSSAHSSQPLLPDSLQKKLTKGWSEAAVEERTRRAIDHVGRFIPDYSHALPAGKPLFGAQQIPGQDETLRAADVSFSGSHYARIEIVKGSSALEAARKLVAYWRLAQDSSLKSIEQQHPVSLSLSGSMIEQVAIDLAQARGYPIELAKVVGCQIPSLSF</sequence>
<dbReference type="PANTHER" id="PTHR43400">
    <property type="entry name" value="FUMARATE REDUCTASE"/>
    <property type="match status" value="1"/>
</dbReference>
<keyword evidence="3" id="KW-0560">Oxidoreductase</keyword>